<comment type="caution">
    <text evidence="1">The sequence shown here is derived from an EMBL/GenBank/DDBJ whole genome shotgun (WGS) entry which is preliminary data.</text>
</comment>
<protein>
    <submittedName>
        <fullName evidence="1">GDSL lipase/esterase protein</fullName>
        <ecNumber evidence="1">3.1.1.3</ecNumber>
    </submittedName>
</protein>
<accession>A0ACB7WNP6</accession>
<evidence type="ECO:0000313" key="2">
    <source>
        <dbReference type="Proteomes" id="UP000827976"/>
    </source>
</evidence>
<name>A0ACB7WNP6_DIOAL</name>
<gene>
    <name evidence="1" type="ORF">IHE45_02G027200</name>
</gene>
<keyword evidence="2" id="KW-1185">Reference proteome</keyword>
<organism evidence="1 2">
    <name type="scientific">Dioscorea alata</name>
    <name type="common">Purple yam</name>
    <dbReference type="NCBI Taxonomy" id="55571"/>
    <lineage>
        <taxon>Eukaryota</taxon>
        <taxon>Viridiplantae</taxon>
        <taxon>Streptophyta</taxon>
        <taxon>Embryophyta</taxon>
        <taxon>Tracheophyta</taxon>
        <taxon>Spermatophyta</taxon>
        <taxon>Magnoliopsida</taxon>
        <taxon>Liliopsida</taxon>
        <taxon>Dioscoreales</taxon>
        <taxon>Dioscoreaceae</taxon>
        <taxon>Dioscorea</taxon>
    </lineage>
</organism>
<dbReference type="Proteomes" id="UP000827976">
    <property type="component" value="Chromosome 2"/>
</dbReference>
<reference evidence="2" key="1">
    <citation type="journal article" date="2022" name="Nat. Commun.">
        <title>Chromosome evolution and the genetic basis of agronomically important traits in greater yam.</title>
        <authorList>
            <person name="Bredeson J.V."/>
            <person name="Lyons J.B."/>
            <person name="Oniyinde I.O."/>
            <person name="Okereke N.R."/>
            <person name="Kolade O."/>
            <person name="Nnabue I."/>
            <person name="Nwadili C.O."/>
            <person name="Hribova E."/>
            <person name="Parker M."/>
            <person name="Nwogha J."/>
            <person name="Shu S."/>
            <person name="Carlson J."/>
            <person name="Kariba R."/>
            <person name="Muthemba S."/>
            <person name="Knop K."/>
            <person name="Barton G.J."/>
            <person name="Sherwood A.V."/>
            <person name="Lopez-Montes A."/>
            <person name="Asiedu R."/>
            <person name="Jamnadass R."/>
            <person name="Muchugi A."/>
            <person name="Goodstein D."/>
            <person name="Egesi C.N."/>
            <person name="Featherston J."/>
            <person name="Asfaw A."/>
            <person name="Simpson G.G."/>
            <person name="Dolezel J."/>
            <person name="Hendre P.S."/>
            <person name="Van Deynze A."/>
            <person name="Kumar P.L."/>
            <person name="Obidiegwu J.E."/>
            <person name="Bhattacharjee R."/>
            <person name="Rokhsar D.S."/>
        </authorList>
    </citation>
    <scope>NUCLEOTIDE SEQUENCE [LARGE SCALE GENOMIC DNA]</scope>
    <source>
        <strain evidence="2">cv. TDa95/00328</strain>
    </source>
</reference>
<keyword evidence="1" id="KW-0378">Hydrolase</keyword>
<evidence type="ECO:0000313" key="1">
    <source>
        <dbReference type="EMBL" id="KAH7690164.1"/>
    </source>
</evidence>
<dbReference type="EC" id="3.1.1.3" evidence="1"/>
<sequence length="354" mass="38796">MEMKSYFIGTILLLIIVAPSVAPTPPALYVYGDSLVDVGNNNYLPNPAFKANFPFQGIDYPGSIPTGRFGNGYIGPDYLAKYMGFLQSQPPYLSITNENQTLRGVNFGSGGSGILNSTGLGTISLARQVMYFQEVASNLSRRVGNLTAKKLLAKSICYISSGSNDIFAYFLTYGLLNKTTNDQFIATLVKTLKTHLTTLYNSGARKIIILGTAGLGCTPVMRSLLFPISGDCSKDLNNLSIQFKNETRALLQNLTPTLSGLRYVFIDAYEMDSLIRANAHQYGFTELTNACCGLGRFNGQAPCTPISNLCSNRDNHYSWDLVHPTRALAKLISNMSYYDSLHVFPMNIQQLVNA</sequence>
<dbReference type="EMBL" id="CM037012">
    <property type="protein sequence ID" value="KAH7690164.1"/>
    <property type="molecule type" value="Genomic_DNA"/>
</dbReference>
<proteinExistence type="predicted"/>